<comment type="caution">
    <text evidence="1">The sequence shown here is derived from an EMBL/GenBank/DDBJ whole genome shotgun (WGS) entry which is preliminary data.</text>
</comment>
<organism evidence="1 2">
    <name type="scientific">Xanthomonas citri pv. sesbaniae</name>
    <dbReference type="NCBI Taxonomy" id="473425"/>
    <lineage>
        <taxon>Bacteria</taxon>
        <taxon>Pseudomonadati</taxon>
        <taxon>Pseudomonadota</taxon>
        <taxon>Gammaproteobacteria</taxon>
        <taxon>Lysobacterales</taxon>
        <taxon>Lysobacteraceae</taxon>
        <taxon>Xanthomonas</taxon>
    </lineage>
</organism>
<dbReference type="EMBL" id="LOKL01000057">
    <property type="protein sequence ID" value="MBZ3923552.1"/>
    <property type="molecule type" value="Genomic_DNA"/>
</dbReference>
<reference evidence="1" key="1">
    <citation type="submission" date="2015-12" db="EMBL/GenBank/DDBJ databases">
        <authorList>
            <person name="Bansal K."/>
            <person name="Midha S."/>
            <person name="Patil P.B."/>
        </authorList>
    </citation>
    <scope>NUCLEOTIDE SEQUENCE</scope>
    <source>
        <strain evidence="1">LMG867</strain>
    </source>
</reference>
<gene>
    <name evidence="1" type="ORF">Xseb_06555</name>
</gene>
<dbReference type="Proteomes" id="UP000825388">
    <property type="component" value="Unassembled WGS sequence"/>
</dbReference>
<sequence>MLGETYEHQGLSAEFLDWVQAANVLAPDSVIVEWLDGNPFAHNDPNLAPVGDFMFTTVDEWLQFEARAAA</sequence>
<name>A0AAW4RH86_XANCI</name>
<protein>
    <submittedName>
        <fullName evidence="1">Uncharacterized protein</fullName>
    </submittedName>
</protein>
<dbReference type="AlphaFoldDB" id="A0AAW4RH86"/>
<evidence type="ECO:0000313" key="1">
    <source>
        <dbReference type="EMBL" id="MBZ3923552.1"/>
    </source>
</evidence>
<accession>A0AAW4RH86</accession>
<proteinExistence type="predicted"/>
<evidence type="ECO:0000313" key="2">
    <source>
        <dbReference type="Proteomes" id="UP000825388"/>
    </source>
</evidence>